<feature type="compositionally biased region" description="Low complexity" evidence="1">
    <location>
        <begin position="13"/>
        <end position="22"/>
    </location>
</feature>
<feature type="region of interest" description="Disordered" evidence="1">
    <location>
        <begin position="92"/>
        <end position="127"/>
    </location>
</feature>
<feature type="compositionally biased region" description="Basic residues" evidence="1">
    <location>
        <begin position="162"/>
        <end position="178"/>
    </location>
</feature>
<dbReference type="Proteomes" id="UP000093053">
    <property type="component" value="Chromosome"/>
</dbReference>
<name>A0A1B2HNQ0_9PSEU</name>
<organism evidence="2 3">
    <name type="scientific">Lentzea guizhouensis</name>
    <dbReference type="NCBI Taxonomy" id="1586287"/>
    <lineage>
        <taxon>Bacteria</taxon>
        <taxon>Bacillati</taxon>
        <taxon>Actinomycetota</taxon>
        <taxon>Actinomycetes</taxon>
        <taxon>Pseudonocardiales</taxon>
        <taxon>Pseudonocardiaceae</taxon>
        <taxon>Lentzea</taxon>
    </lineage>
</organism>
<feature type="compositionally biased region" description="Gly residues" evidence="1">
    <location>
        <begin position="49"/>
        <end position="60"/>
    </location>
</feature>
<accession>A0A1B2HNQ0</accession>
<dbReference type="KEGG" id="led:BBK82_28080"/>
<keyword evidence="3" id="KW-1185">Reference proteome</keyword>
<evidence type="ECO:0000256" key="1">
    <source>
        <dbReference type="SAM" id="MobiDB-lite"/>
    </source>
</evidence>
<sequence length="195" mass="19976">MGVQAGQAGGEVGDQARVVGVDGAAGGVEEHDPAVDPLAEAADDTGDTGADGGTGEGALGLAGAGEGGVLVGGKRFGDGLADGDERDLARHLDEPEAGAFGGVGEGGRDGRVAEAGAEAEADDPGADEPVDVVLPWFVQPGGQQQLPAFQERRRVRELRPVHPPHRPRHVPGQHRQPQRHRELVQRDGHVPVCTS</sequence>
<evidence type="ECO:0000313" key="2">
    <source>
        <dbReference type="EMBL" id="ANZ39336.1"/>
    </source>
</evidence>
<dbReference type="EMBL" id="CP016793">
    <property type="protein sequence ID" value="ANZ39336.1"/>
    <property type="molecule type" value="Genomic_DNA"/>
</dbReference>
<feature type="region of interest" description="Disordered" evidence="1">
    <location>
        <begin position="156"/>
        <end position="195"/>
    </location>
</feature>
<proteinExistence type="predicted"/>
<feature type="compositionally biased region" description="Acidic residues" evidence="1">
    <location>
        <begin position="117"/>
        <end position="127"/>
    </location>
</feature>
<evidence type="ECO:0000313" key="3">
    <source>
        <dbReference type="Proteomes" id="UP000093053"/>
    </source>
</evidence>
<feature type="compositionally biased region" description="Basic and acidic residues" evidence="1">
    <location>
        <begin position="179"/>
        <end position="189"/>
    </location>
</feature>
<feature type="region of interest" description="Disordered" evidence="1">
    <location>
        <begin position="1"/>
        <end position="60"/>
    </location>
</feature>
<gene>
    <name evidence="2" type="ORF">BBK82_28080</name>
</gene>
<dbReference type="AlphaFoldDB" id="A0A1B2HNQ0"/>
<reference evidence="2 3" key="1">
    <citation type="submission" date="2016-07" db="EMBL/GenBank/DDBJ databases">
        <title>Complete genome sequence of the Lentzea guizhouensis DHS C013.</title>
        <authorList>
            <person name="Cao C."/>
        </authorList>
    </citation>
    <scope>NUCLEOTIDE SEQUENCE [LARGE SCALE GENOMIC DNA]</scope>
    <source>
        <strain evidence="2 3">DHS C013</strain>
    </source>
</reference>
<dbReference type="STRING" id="1586287.BBK82_28080"/>
<protein>
    <submittedName>
        <fullName evidence="2">Uncharacterized protein</fullName>
    </submittedName>
</protein>